<keyword evidence="4" id="KW-0227">DNA damage</keyword>
<proteinExistence type="inferred from homology"/>
<organism evidence="10 11">
    <name type="scientific">Candidatus Thiodiazotropha taylori</name>
    <dbReference type="NCBI Taxonomy" id="2792791"/>
    <lineage>
        <taxon>Bacteria</taxon>
        <taxon>Pseudomonadati</taxon>
        <taxon>Pseudomonadota</taxon>
        <taxon>Gammaproteobacteria</taxon>
        <taxon>Chromatiales</taxon>
        <taxon>Sedimenticolaceae</taxon>
        <taxon>Candidatus Thiodiazotropha</taxon>
    </lineage>
</organism>
<dbReference type="GO" id="GO:0140664">
    <property type="term" value="F:ATP-dependent DNA damage sensor activity"/>
    <property type="evidence" value="ECO:0007669"/>
    <property type="project" value="InterPro"/>
</dbReference>
<dbReference type="Pfam" id="PF21134">
    <property type="entry name" value="T4_UVSX_C"/>
    <property type="match status" value="1"/>
</dbReference>
<feature type="domain" description="RecA family profile 1" evidence="9">
    <location>
        <begin position="27"/>
        <end position="195"/>
    </location>
</feature>
<dbReference type="InterPro" id="IPR020588">
    <property type="entry name" value="RecA_ATP-bd"/>
</dbReference>
<evidence type="ECO:0000256" key="6">
    <source>
        <dbReference type="ARBA" id="ARBA00023125"/>
    </source>
</evidence>
<dbReference type="PANTHER" id="PTHR45900:SF1">
    <property type="entry name" value="MITOCHONDRIAL DNA REPAIR PROTEIN RECA HOMOLOG-RELATED"/>
    <property type="match status" value="1"/>
</dbReference>
<evidence type="ECO:0000313" key="10">
    <source>
        <dbReference type="EMBL" id="MCG7944783.1"/>
    </source>
</evidence>
<accession>A0A9E4N3F1</accession>
<dbReference type="Pfam" id="PF00154">
    <property type="entry name" value="RecA_N"/>
    <property type="match status" value="1"/>
</dbReference>
<dbReference type="SUPFAM" id="SSF52540">
    <property type="entry name" value="P-loop containing nucleoside triphosphate hydrolases"/>
    <property type="match status" value="1"/>
</dbReference>
<dbReference type="GO" id="GO:0005524">
    <property type="term" value="F:ATP binding"/>
    <property type="evidence" value="ECO:0007669"/>
    <property type="project" value="UniProtKB-KW"/>
</dbReference>
<dbReference type="InterPro" id="IPR027417">
    <property type="entry name" value="P-loop_NTPase"/>
</dbReference>
<dbReference type="Proteomes" id="UP000886667">
    <property type="component" value="Unassembled WGS sequence"/>
</dbReference>
<comment type="similarity">
    <text evidence="1">Belongs to the RecA family.</text>
</comment>
<protein>
    <recommendedName>
        <fullName evidence="2">Protein RecA</fullName>
    </recommendedName>
</protein>
<dbReference type="PANTHER" id="PTHR45900">
    <property type="entry name" value="RECA"/>
    <property type="match status" value="1"/>
</dbReference>
<evidence type="ECO:0000256" key="2">
    <source>
        <dbReference type="ARBA" id="ARBA00015553"/>
    </source>
</evidence>
<keyword evidence="8" id="KW-0234">DNA repair</keyword>
<dbReference type="InterPro" id="IPR049047">
    <property type="entry name" value="T4_UVSX-like_C"/>
</dbReference>
<dbReference type="InterPro" id="IPR013765">
    <property type="entry name" value="DNA_recomb/repair_RecA"/>
</dbReference>
<keyword evidence="7" id="KW-0233">DNA recombination</keyword>
<dbReference type="InterPro" id="IPR049428">
    <property type="entry name" value="RecA-like_N"/>
</dbReference>
<dbReference type="EMBL" id="JAEPCM010000016">
    <property type="protein sequence ID" value="MCG7944783.1"/>
    <property type="molecule type" value="Genomic_DNA"/>
</dbReference>
<evidence type="ECO:0000256" key="5">
    <source>
        <dbReference type="ARBA" id="ARBA00022840"/>
    </source>
</evidence>
<keyword evidence="3" id="KW-0547">Nucleotide-binding</keyword>
<comment type="caution">
    <text evidence="10">The sequence shown here is derived from an EMBL/GenBank/DDBJ whole genome shotgun (WGS) entry which is preliminary data.</text>
</comment>
<evidence type="ECO:0000256" key="8">
    <source>
        <dbReference type="ARBA" id="ARBA00023204"/>
    </source>
</evidence>
<evidence type="ECO:0000313" key="11">
    <source>
        <dbReference type="Proteomes" id="UP000886667"/>
    </source>
</evidence>
<evidence type="ECO:0000256" key="3">
    <source>
        <dbReference type="ARBA" id="ARBA00022741"/>
    </source>
</evidence>
<dbReference type="GO" id="GO:0003697">
    <property type="term" value="F:single-stranded DNA binding"/>
    <property type="evidence" value="ECO:0007669"/>
    <property type="project" value="InterPro"/>
</dbReference>
<gene>
    <name evidence="10" type="ORF">JAZ07_00395</name>
</gene>
<dbReference type="GO" id="GO:0006281">
    <property type="term" value="P:DNA repair"/>
    <property type="evidence" value="ECO:0007669"/>
    <property type="project" value="UniProtKB-KW"/>
</dbReference>
<evidence type="ECO:0000259" key="9">
    <source>
        <dbReference type="PROSITE" id="PS50162"/>
    </source>
</evidence>
<keyword evidence="5" id="KW-0067">ATP-binding</keyword>
<evidence type="ECO:0000256" key="1">
    <source>
        <dbReference type="ARBA" id="ARBA00009391"/>
    </source>
</evidence>
<dbReference type="PROSITE" id="PS50162">
    <property type="entry name" value="RECA_2"/>
    <property type="match status" value="1"/>
</dbReference>
<evidence type="ECO:0000256" key="7">
    <source>
        <dbReference type="ARBA" id="ARBA00023172"/>
    </source>
</evidence>
<evidence type="ECO:0000256" key="4">
    <source>
        <dbReference type="ARBA" id="ARBA00022763"/>
    </source>
</evidence>
<dbReference type="Gene3D" id="3.40.50.300">
    <property type="entry name" value="P-loop containing nucleotide triphosphate hydrolases"/>
    <property type="match status" value="1"/>
</dbReference>
<keyword evidence="6" id="KW-0238">DNA-binding</keyword>
<dbReference type="GO" id="GO:0006310">
    <property type="term" value="P:DNA recombination"/>
    <property type="evidence" value="ECO:0007669"/>
    <property type="project" value="UniProtKB-KW"/>
</dbReference>
<sequence length="348" mass="38415">MSLLEKLKKTSTVKQSEVLSESKLFNLKDVATTPVPIVNVALSGSVDGGLTSGLTILAGPSKHFKSNLALMLAASYMKKHEDAVCLLYDTEFGITPEYLKAMNVDPERCLHTPIEHVEQLKFDISKQLEAMERGDKVIIVLDSVGNLASKKELEDALDGKAVADMTRAKALKSLFRIVTPYLTTRDIPMLVINHTIQTIEMFSKQVMTGGTGLMYSANTVLFLGKSQEKEGSDVVGYNFTINIEKSRYVKEKSKLPFTVTWEHGINRWSGLLDVGLSLGWIRKPAVGWFEGVNPETGEVLTDKKRRKDTDNAEFWLPVLKGGYATALNKNYAIGHVQAITDEGDNDAS</sequence>
<reference evidence="10" key="1">
    <citation type="journal article" date="2021" name="Proc. Natl. Acad. Sci. U.S.A.">
        <title>Global biogeography of chemosynthetic symbionts reveals both localized and globally distributed symbiont groups. .</title>
        <authorList>
            <person name="Osvatic J.T."/>
            <person name="Wilkins L.G.E."/>
            <person name="Leibrecht L."/>
            <person name="Leray M."/>
            <person name="Zauner S."/>
            <person name="Polzin J."/>
            <person name="Camacho Y."/>
            <person name="Gros O."/>
            <person name="van Gils J.A."/>
            <person name="Eisen J.A."/>
            <person name="Petersen J.M."/>
            <person name="Yuen B."/>
        </authorList>
    </citation>
    <scope>NUCLEOTIDE SEQUENCE</scope>
    <source>
        <strain evidence="10">MAGclacostrist064TRANS</strain>
    </source>
</reference>
<name>A0A9E4N3F1_9GAMM</name>
<dbReference type="AlphaFoldDB" id="A0A9E4N3F1"/>